<dbReference type="AlphaFoldDB" id="K6ZE10"/>
<comment type="caution">
    <text evidence="1">The sequence shown here is derived from an EMBL/GenBank/DDBJ whole genome shotgun (WGS) entry which is preliminary data.</text>
</comment>
<evidence type="ECO:0000313" key="2">
    <source>
        <dbReference type="Proteomes" id="UP000006251"/>
    </source>
</evidence>
<protein>
    <submittedName>
        <fullName evidence="1">Uncharacterized protein</fullName>
    </submittedName>
</protein>
<dbReference type="Proteomes" id="UP000006251">
    <property type="component" value="Unassembled WGS sequence"/>
</dbReference>
<gene>
    <name evidence="1" type="ORF">GPAL_1719</name>
</gene>
<proteinExistence type="predicted"/>
<sequence length="38" mass="4440">MIKGFRTTTKSISSDLNFNFNQTLEVKFKAIEMDKNNK</sequence>
<dbReference type="EMBL" id="BAEQ01000025">
    <property type="protein sequence ID" value="GAC28582.1"/>
    <property type="molecule type" value="Genomic_DNA"/>
</dbReference>
<organism evidence="1 2">
    <name type="scientific">Brumicola pallidula DSM 14239 = ACAM 615</name>
    <dbReference type="NCBI Taxonomy" id="1121922"/>
    <lineage>
        <taxon>Bacteria</taxon>
        <taxon>Pseudomonadati</taxon>
        <taxon>Pseudomonadota</taxon>
        <taxon>Gammaproteobacteria</taxon>
        <taxon>Alteromonadales</taxon>
        <taxon>Alteromonadaceae</taxon>
        <taxon>Brumicola</taxon>
    </lineage>
</organism>
<evidence type="ECO:0000313" key="1">
    <source>
        <dbReference type="EMBL" id="GAC28582.1"/>
    </source>
</evidence>
<accession>K6ZE10</accession>
<reference evidence="2" key="1">
    <citation type="journal article" date="2014" name="Environ. Microbiol.">
        <title>Comparative genomics of the marine bacterial genus Glaciecola reveals the high degree of genomic diversity and genomic characteristic for cold adaptation.</title>
        <authorList>
            <person name="Qin Q.L."/>
            <person name="Xie B.B."/>
            <person name="Yu Y."/>
            <person name="Shu Y.L."/>
            <person name="Rong J.C."/>
            <person name="Zhang Y.J."/>
            <person name="Zhao D.L."/>
            <person name="Chen X.L."/>
            <person name="Zhang X.Y."/>
            <person name="Chen B."/>
            <person name="Zhou B.C."/>
            <person name="Zhang Y.Z."/>
        </authorList>
    </citation>
    <scope>NUCLEOTIDE SEQUENCE [LARGE SCALE GENOMIC DNA]</scope>
    <source>
        <strain evidence="2">ACAM 615</strain>
    </source>
</reference>
<name>K6ZE10_9ALTE</name>
<keyword evidence="2" id="KW-1185">Reference proteome</keyword>